<keyword evidence="4" id="KW-1185">Reference proteome</keyword>
<proteinExistence type="predicted"/>
<reference evidence="4" key="1">
    <citation type="submission" date="2015-01" db="EMBL/GenBank/DDBJ databases">
        <authorList>
            <person name="Manzoor Shahid"/>
            <person name="Zubair Saima"/>
        </authorList>
    </citation>
    <scope>NUCLEOTIDE SEQUENCE [LARGE SCALE GENOMIC DNA]</scope>
    <source>
        <strain evidence="4">Sp3</strain>
    </source>
</reference>
<dbReference type="PANTHER" id="PTHR45947">
    <property type="entry name" value="SULFOQUINOVOSYL TRANSFERASE SQD2"/>
    <property type="match status" value="1"/>
</dbReference>
<dbReference type="OrthoDB" id="3199616at2"/>
<dbReference type="GO" id="GO:0016757">
    <property type="term" value="F:glycosyltransferase activity"/>
    <property type="evidence" value="ECO:0007669"/>
    <property type="project" value="UniProtKB-KW"/>
</dbReference>
<dbReference type="PANTHER" id="PTHR45947:SF3">
    <property type="entry name" value="SULFOQUINOVOSYL TRANSFERASE SQD2"/>
    <property type="match status" value="1"/>
</dbReference>
<dbReference type="InterPro" id="IPR028098">
    <property type="entry name" value="Glyco_trans_4-like_N"/>
</dbReference>
<gene>
    <name evidence="3" type="ORF">SSCH_60038</name>
</gene>
<organism evidence="3 4">
    <name type="scientific">Syntrophaceticus schinkii</name>
    <dbReference type="NCBI Taxonomy" id="499207"/>
    <lineage>
        <taxon>Bacteria</taxon>
        <taxon>Bacillati</taxon>
        <taxon>Bacillota</taxon>
        <taxon>Clostridia</taxon>
        <taxon>Thermoanaerobacterales</taxon>
        <taxon>Thermoanaerobacterales Family III. Incertae Sedis</taxon>
        <taxon>Syntrophaceticus</taxon>
    </lineage>
</organism>
<dbReference type="EMBL" id="CDRZ01000258">
    <property type="protein sequence ID" value="CEO89769.1"/>
    <property type="molecule type" value="Genomic_DNA"/>
</dbReference>
<dbReference type="CDD" id="cd03801">
    <property type="entry name" value="GT4_PimA-like"/>
    <property type="match status" value="1"/>
</dbReference>
<evidence type="ECO:0000313" key="4">
    <source>
        <dbReference type="Proteomes" id="UP000046155"/>
    </source>
</evidence>
<protein>
    <submittedName>
        <fullName evidence="3">Putative enzyme</fullName>
        <ecNumber evidence="3">2.4.-.-</ecNumber>
    </submittedName>
</protein>
<keyword evidence="3" id="KW-0808">Transferase</keyword>
<dbReference type="Pfam" id="PF00534">
    <property type="entry name" value="Glycos_transf_1"/>
    <property type="match status" value="1"/>
</dbReference>
<feature type="domain" description="Glycosyl transferase family 1" evidence="1">
    <location>
        <begin position="207"/>
        <end position="364"/>
    </location>
</feature>
<accession>A0A0B7MGM7</accession>
<dbReference type="InterPro" id="IPR001296">
    <property type="entry name" value="Glyco_trans_1"/>
</dbReference>
<dbReference type="RefSeq" id="WP_084711146.1">
    <property type="nucleotide sequence ID" value="NZ_CDRZ01000258.1"/>
</dbReference>
<dbReference type="Gene3D" id="3.40.50.2000">
    <property type="entry name" value="Glycogen Phosphorylase B"/>
    <property type="match status" value="2"/>
</dbReference>
<dbReference type="Proteomes" id="UP000046155">
    <property type="component" value="Unassembled WGS sequence"/>
</dbReference>
<keyword evidence="3" id="KW-0328">Glycosyltransferase</keyword>
<dbReference type="AlphaFoldDB" id="A0A0B7MGM7"/>
<dbReference type="SUPFAM" id="SSF53756">
    <property type="entry name" value="UDP-Glycosyltransferase/glycogen phosphorylase"/>
    <property type="match status" value="1"/>
</dbReference>
<feature type="domain" description="Glycosyltransferase subfamily 4-like N-terminal" evidence="2">
    <location>
        <begin position="15"/>
        <end position="190"/>
    </location>
</feature>
<dbReference type="InterPro" id="IPR050194">
    <property type="entry name" value="Glycosyltransferase_grp1"/>
</dbReference>
<dbReference type="EC" id="2.4.-.-" evidence="3"/>
<sequence>MRILMLSWEYPPRSVGGLAQHVYDLTTALAMAGDEVHLITIGDANSKEHEEVDGVFVYRLQPYNLSAPDFLTWILQLNIRMVEYAVPLVNSMEEIDLVHAHDWLVAYAGRALKQAYRKPLIATIHATEYGRNQGLHNDLQRYISDVEWWLTYESWRVIVCSHYMEQELKRVFQLPADKIRIVPNGVDLDRYQRRDIEHLSLHHYAAPGEKIVFFVGRLVQEKGAQILLDAVPKVLQYYSDVKFVIAGKGPALDYLRNKAQDMGVYGRVYFTGYIDDDTRDFLYREADVAVFPSLYEPFGMVALEAMAAHTPVVVADVGGLGEIVHHEVNGLKCYVGNPNSFADNILRLLHEPDLANRLAERAYQDLRKLYTWEEIAYKTKEVYAEVHDDYEASAWKTDSWLAKIDLQKKNASGNSRYWQVCGSWISHRRRTNRRVSRNH</sequence>
<dbReference type="Pfam" id="PF13439">
    <property type="entry name" value="Glyco_transf_4"/>
    <property type="match status" value="1"/>
</dbReference>
<evidence type="ECO:0000259" key="2">
    <source>
        <dbReference type="Pfam" id="PF13439"/>
    </source>
</evidence>
<name>A0A0B7MGM7_9FIRM</name>
<evidence type="ECO:0000259" key="1">
    <source>
        <dbReference type="Pfam" id="PF00534"/>
    </source>
</evidence>
<evidence type="ECO:0000313" key="3">
    <source>
        <dbReference type="EMBL" id="CEO89769.1"/>
    </source>
</evidence>